<evidence type="ECO:0000313" key="2">
    <source>
        <dbReference type="Proteomes" id="UP000230821"/>
    </source>
</evidence>
<evidence type="ECO:0000313" key="1">
    <source>
        <dbReference type="EMBL" id="PIE35000.1"/>
    </source>
</evidence>
<comment type="caution">
    <text evidence="1">The sequence shown here is derived from an EMBL/GenBank/DDBJ whole genome shotgun (WGS) entry which is preliminary data.</text>
</comment>
<sequence length="73" mass="8331">MDQGTTWIALWQRFKSSFPFAISLSTAAFYHEDTKIIQVFLGVLCVFVVNKNEHNNVVVRLKTLTNRTKGISV</sequence>
<reference evidence="1 2" key="1">
    <citation type="submission" date="2017-10" db="EMBL/GenBank/DDBJ databases">
        <title>Novel microbial diversity and functional potential in the marine mammal oral microbiome.</title>
        <authorList>
            <person name="Dudek N.K."/>
            <person name="Sun C.L."/>
            <person name="Burstein D."/>
            <person name="Kantor R.S."/>
            <person name="Aliaga Goltsman D.S."/>
            <person name="Bik E.M."/>
            <person name="Thomas B.C."/>
            <person name="Banfield J.F."/>
            <person name="Relman D.A."/>
        </authorList>
    </citation>
    <scope>NUCLEOTIDE SEQUENCE [LARGE SCALE GENOMIC DNA]</scope>
    <source>
        <strain evidence="1">DOLJORAL78_47_16</strain>
    </source>
</reference>
<proteinExistence type="predicted"/>
<dbReference type="AlphaFoldDB" id="A0A2G6KHZ8"/>
<dbReference type="EMBL" id="PDSK01000067">
    <property type="protein sequence ID" value="PIE35000.1"/>
    <property type="molecule type" value="Genomic_DNA"/>
</dbReference>
<name>A0A2G6KHZ8_9BACT</name>
<accession>A0A2G6KHZ8</accession>
<protein>
    <submittedName>
        <fullName evidence="1">Uncharacterized protein</fullName>
    </submittedName>
</protein>
<dbReference type="Proteomes" id="UP000230821">
    <property type="component" value="Unassembled WGS sequence"/>
</dbReference>
<gene>
    <name evidence="1" type="ORF">CSA56_05850</name>
</gene>
<organism evidence="1 2">
    <name type="scientific">candidate division KSB3 bacterium</name>
    <dbReference type="NCBI Taxonomy" id="2044937"/>
    <lineage>
        <taxon>Bacteria</taxon>
        <taxon>candidate division KSB3</taxon>
    </lineage>
</organism>